<evidence type="ECO:0000313" key="3">
    <source>
        <dbReference type="Proteomes" id="UP000199041"/>
    </source>
</evidence>
<dbReference type="AlphaFoldDB" id="A0A1H3VQP5"/>
<dbReference type="InterPro" id="IPR028028">
    <property type="entry name" value="DUF4450"/>
</dbReference>
<dbReference type="Gene3D" id="1.50.10.10">
    <property type="match status" value="1"/>
</dbReference>
<name>A0A1H3VQP5_9BACT</name>
<dbReference type="GO" id="GO:0005975">
    <property type="term" value="P:carbohydrate metabolic process"/>
    <property type="evidence" value="ECO:0007669"/>
    <property type="project" value="InterPro"/>
</dbReference>
<dbReference type="STRING" id="551991.SAMN05192529_101318"/>
<organism evidence="2 3">
    <name type="scientific">Arachidicoccus rhizosphaerae</name>
    <dbReference type="NCBI Taxonomy" id="551991"/>
    <lineage>
        <taxon>Bacteria</taxon>
        <taxon>Pseudomonadati</taxon>
        <taxon>Bacteroidota</taxon>
        <taxon>Chitinophagia</taxon>
        <taxon>Chitinophagales</taxon>
        <taxon>Chitinophagaceae</taxon>
        <taxon>Arachidicoccus</taxon>
    </lineage>
</organism>
<dbReference type="SUPFAM" id="SSF48208">
    <property type="entry name" value="Six-hairpin glycosidases"/>
    <property type="match status" value="1"/>
</dbReference>
<feature type="chain" id="PRO_5011650602" description="Alpha-L-rhamnosidase six-hairpin glycosidase domain-containing protein" evidence="1">
    <location>
        <begin position="25"/>
        <end position="1050"/>
    </location>
</feature>
<dbReference type="EMBL" id="FNQY01000001">
    <property type="protein sequence ID" value="SDZ76418.1"/>
    <property type="molecule type" value="Genomic_DNA"/>
</dbReference>
<dbReference type="InterPro" id="IPR008928">
    <property type="entry name" value="6-hairpin_glycosidase_sf"/>
</dbReference>
<dbReference type="PROSITE" id="PS51257">
    <property type="entry name" value="PROKAR_LIPOPROTEIN"/>
    <property type="match status" value="1"/>
</dbReference>
<dbReference type="RefSeq" id="WP_211481710.1">
    <property type="nucleotide sequence ID" value="NZ_FNQY01000001.1"/>
</dbReference>
<evidence type="ECO:0008006" key="4">
    <source>
        <dbReference type="Google" id="ProtNLM"/>
    </source>
</evidence>
<keyword evidence="3" id="KW-1185">Reference proteome</keyword>
<reference evidence="2 3" key="1">
    <citation type="submission" date="2016-10" db="EMBL/GenBank/DDBJ databases">
        <authorList>
            <person name="de Groot N.N."/>
        </authorList>
    </citation>
    <scope>NUCLEOTIDE SEQUENCE [LARGE SCALE GENOMIC DNA]</scope>
    <source>
        <strain evidence="2 3">Vu-144</strain>
    </source>
</reference>
<proteinExistence type="predicted"/>
<gene>
    <name evidence="2" type="ORF">SAMN05192529_101318</name>
</gene>
<sequence length="1050" mass="116196">MLYLLRLPIVAAVCLTWSIFSCQAQNTVERKSGDLPGGMVRESSNLSAVRPMQYHPENGGFVSINGKNRYTRALYGTHTQFRIETSDRPVFAAYNGKINHHISFSLVIAGQSVALDSTAYCKSIYIAGKRLYELKDQLLGKGVLHIAVQALYDREGGVWKLEGQGLPTGTKLICQLSEIRAGRLNRNGDMGADPADAFEAPVHPERLHTFDVDLARAPVFVAFEKENLLLLPAKEGQTVFNTAEQSRAKIAGALKIMTPDPYINTLGGTIAMAADGIWDGKVWLHGAIGWRSQLPGWRAAYTGDMLSWKGRSDIHFDNYAASQVTDVPPTVPGPALDTAMHLARGAYIWGSPMYSNGYICRAPDNNHQMHHYDMNMPYIDELLTHIQWSGDLDYAKKMFPVIKRSIEWETRNWDADGDGIYDNYAGTWASDALGYNSGGTAVASAYNYRANKMAAEIAGLIGEDPAPFKKQADKILEAMNELLWLKGNGQGWWAEYRDFMGRKQVHPDAGLWSVYTPINEGAATPFQAYQATRYVDEYIPHFPVRSDGLNKIEKYATISTTSWMPYVWSVNNVAFGEVGNTALAYWQAGRSDAAFKLFKSTVLDGMYLGGSPGNLGQISYYDAVLGETYRDFGDVIGVYSQDIVQGLFGIYPDGLHKKLEIRPGFPSDWDSAAIDQSEIGYRFLRQGHTDRYSVHTKFKEVMALTLSVDAPTDRIQSVKVNGRDAKWTVKDGINRPLVAIDCGTASGYDIEITWGGKAIAACGDTASGVEQTFTKVASGNLWWWRPENPVKWVREDFSDNMLLDFDLSKKHDYVEVNIDQALNAKVTDIFKAKYLSPRSPYTTLQTPTQGIGDWCQPLVSYDIDDSGLRAEIKDGHFTTPMGIPFRTAASGNNIAFTSQWDNYPTATVVPLSGHASGVCLLMAGTTDHMQYGVDNGKVTISYKDGTVDSLDLQNPDSWCPIEEDYYTDGFAFRLNAPRPYRVSFKRGIVSRNLGHDMGIADSRASNRVLEGGAGVILSIPLDKNKELASIKWEALANQVIIGMMAVTLIK</sequence>
<evidence type="ECO:0000256" key="1">
    <source>
        <dbReference type="SAM" id="SignalP"/>
    </source>
</evidence>
<evidence type="ECO:0000313" key="2">
    <source>
        <dbReference type="EMBL" id="SDZ76418.1"/>
    </source>
</evidence>
<dbReference type="InterPro" id="IPR012341">
    <property type="entry name" value="6hp_glycosidase-like_sf"/>
</dbReference>
<dbReference type="Pfam" id="PF14614">
    <property type="entry name" value="DUF4450"/>
    <property type="match status" value="1"/>
</dbReference>
<protein>
    <recommendedName>
        <fullName evidence="4">Alpha-L-rhamnosidase six-hairpin glycosidase domain-containing protein</fullName>
    </recommendedName>
</protein>
<accession>A0A1H3VQP5</accession>
<dbReference type="Proteomes" id="UP000199041">
    <property type="component" value="Unassembled WGS sequence"/>
</dbReference>
<feature type="signal peptide" evidence="1">
    <location>
        <begin position="1"/>
        <end position="24"/>
    </location>
</feature>
<keyword evidence="1" id="KW-0732">Signal</keyword>